<dbReference type="Pfam" id="PF00106">
    <property type="entry name" value="adh_short"/>
    <property type="match status" value="1"/>
</dbReference>
<feature type="domain" description="Ketoreductase" evidence="5">
    <location>
        <begin position="72"/>
        <end position="258"/>
    </location>
</feature>
<dbReference type="Gene3D" id="3.40.50.720">
    <property type="entry name" value="NAD(P)-binding Rossmann-like Domain"/>
    <property type="match status" value="1"/>
</dbReference>
<keyword evidence="3 6" id="KW-0560">Oxidoreductase</keyword>
<evidence type="ECO:0000259" key="5">
    <source>
        <dbReference type="SMART" id="SM00822"/>
    </source>
</evidence>
<dbReference type="Proteomes" id="UP001595904">
    <property type="component" value="Unassembled WGS sequence"/>
</dbReference>
<dbReference type="EMBL" id="JBHSDU010000015">
    <property type="protein sequence ID" value="MFC4312979.1"/>
    <property type="molecule type" value="Genomic_DNA"/>
</dbReference>
<dbReference type="InterPro" id="IPR006311">
    <property type="entry name" value="TAT_signal"/>
</dbReference>
<dbReference type="CDD" id="cd05233">
    <property type="entry name" value="SDR_c"/>
    <property type="match status" value="1"/>
</dbReference>
<dbReference type="RefSeq" id="WP_380602905.1">
    <property type="nucleotide sequence ID" value="NZ_JBHSDU010000015.1"/>
</dbReference>
<comment type="caution">
    <text evidence="6">The sequence shown here is derived from an EMBL/GenBank/DDBJ whole genome shotgun (WGS) entry which is preliminary data.</text>
</comment>
<organism evidence="6 7">
    <name type="scientific">Steroidobacter flavus</name>
    <dbReference type="NCBI Taxonomy" id="1842136"/>
    <lineage>
        <taxon>Bacteria</taxon>
        <taxon>Pseudomonadati</taxon>
        <taxon>Pseudomonadota</taxon>
        <taxon>Gammaproteobacteria</taxon>
        <taxon>Steroidobacterales</taxon>
        <taxon>Steroidobacteraceae</taxon>
        <taxon>Steroidobacter</taxon>
    </lineage>
</organism>
<dbReference type="PANTHER" id="PTHR43391">
    <property type="entry name" value="RETINOL DEHYDROGENASE-RELATED"/>
    <property type="match status" value="1"/>
</dbReference>
<dbReference type="InterPro" id="IPR002347">
    <property type="entry name" value="SDR_fam"/>
</dbReference>
<dbReference type="SMART" id="SM00822">
    <property type="entry name" value="PKS_KR"/>
    <property type="match status" value="1"/>
</dbReference>
<dbReference type="GO" id="GO:0016491">
    <property type="term" value="F:oxidoreductase activity"/>
    <property type="evidence" value="ECO:0007669"/>
    <property type="project" value="UniProtKB-KW"/>
</dbReference>
<dbReference type="PRINTS" id="PR00081">
    <property type="entry name" value="GDHRDH"/>
</dbReference>
<name>A0ABV8SZF9_9GAMM</name>
<dbReference type="SUPFAM" id="SSF51735">
    <property type="entry name" value="NAD(P)-binding Rossmann-fold domains"/>
    <property type="match status" value="1"/>
</dbReference>
<proteinExistence type="inferred from homology"/>
<evidence type="ECO:0000313" key="6">
    <source>
        <dbReference type="EMBL" id="MFC4312979.1"/>
    </source>
</evidence>
<comment type="similarity">
    <text evidence="1 4">Belongs to the short-chain dehydrogenases/reductases (SDR) family.</text>
</comment>
<keyword evidence="7" id="KW-1185">Reference proteome</keyword>
<dbReference type="PROSITE" id="PS51318">
    <property type="entry name" value="TAT"/>
    <property type="match status" value="1"/>
</dbReference>
<dbReference type="PRINTS" id="PR00080">
    <property type="entry name" value="SDRFAMILY"/>
</dbReference>
<accession>A0ABV8SZF9</accession>
<evidence type="ECO:0000256" key="3">
    <source>
        <dbReference type="ARBA" id="ARBA00023002"/>
    </source>
</evidence>
<sequence length="373" mass="40130">MSNDEGKTKGALTQYAGSRRRFLQRAVFSAAGASAAAGLLNLSEAETRQGLEDTAAAECPDVKVPMKDVAGKVAFITGGSSGIGLGIARAFLDAGMKVAIGYRTTSHLQEAMKFLAVAGDRVHAVKVDVTDRKQMEQAAAETVKVFGKVHVLANNAGVVTMPTLVDTDYEDWNLVMNVNVDGAFNGLRAFLPHIRAHGEGGQIIATASLGGLWVTIPVHGAYYVSKFALIGMMEALRVELAGTNIGVSIYCAGPVKTGLKDASVDPGKADDIRKRDTFRTAGLDGSQIALDKLEAGRFVLRGMRNNDLYILTSPEFKENIRERNEALLAALPQDVHPNETQVEWAKRMRRDSIYGVELQRSRCARSAHAKSVK</sequence>
<gene>
    <name evidence="6" type="ORF">ACFPN2_28100</name>
</gene>
<evidence type="ECO:0000256" key="4">
    <source>
        <dbReference type="RuleBase" id="RU000363"/>
    </source>
</evidence>
<dbReference type="PANTHER" id="PTHR43391:SF14">
    <property type="entry name" value="DEHYDROGENASE_REDUCTASE SDR FAMILY PROTEIN 7-LIKE"/>
    <property type="match status" value="1"/>
</dbReference>
<reference evidence="7" key="1">
    <citation type="journal article" date="2019" name="Int. J. Syst. Evol. Microbiol.">
        <title>The Global Catalogue of Microorganisms (GCM) 10K type strain sequencing project: providing services to taxonomists for standard genome sequencing and annotation.</title>
        <authorList>
            <consortium name="The Broad Institute Genomics Platform"/>
            <consortium name="The Broad Institute Genome Sequencing Center for Infectious Disease"/>
            <person name="Wu L."/>
            <person name="Ma J."/>
        </authorList>
    </citation>
    <scope>NUCLEOTIDE SEQUENCE [LARGE SCALE GENOMIC DNA]</scope>
    <source>
        <strain evidence="7">CGMCC 1.10759</strain>
    </source>
</reference>
<dbReference type="InterPro" id="IPR057326">
    <property type="entry name" value="KR_dom"/>
</dbReference>
<evidence type="ECO:0000256" key="2">
    <source>
        <dbReference type="ARBA" id="ARBA00022857"/>
    </source>
</evidence>
<dbReference type="EC" id="1.-.-.-" evidence="6"/>
<evidence type="ECO:0000313" key="7">
    <source>
        <dbReference type="Proteomes" id="UP001595904"/>
    </source>
</evidence>
<keyword evidence="2" id="KW-0521">NADP</keyword>
<protein>
    <submittedName>
        <fullName evidence="6">SDR family oxidoreductase</fullName>
        <ecNumber evidence="6">1.-.-.-</ecNumber>
    </submittedName>
</protein>
<dbReference type="InterPro" id="IPR036291">
    <property type="entry name" value="NAD(P)-bd_dom_sf"/>
</dbReference>
<evidence type="ECO:0000256" key="1">
    <source>
        <dbReference type="ARBA" id="ARBA00006484"/>
    </source>
</evidence>